<feature type="compositionally biased region" description="Acidic residues" evidence="1">
    <location>
        <begin position="183"/>
        <end position="193"/>
    </location>
</feature>
<dbReference type="KEGG" id="olu:OSTLU_92624"/>
<dbReference type="AlphaFoldDB" id="A4RW84"/>
<evidence type="ECO:0000313" key="2">
    <source>
        <dbReference type="EMBL" id="ABO95831.1"/>
    </source>
</evidence>
<dbReference type="GeneID" id="5001226"/>
<feature type="region of interest" description="Disordered" evidence="1">
    <location>
        <begin position="147"/>
        <end position="196"/>
    </location>
</feature>
<feature type="compositionally biased region" description="Basic and acidic residues" evidence="1">
    <location>
        <begin position="591"/>
        <end position="604"/>
    </location>
</feature>
<reference evidence="2 3" key="1">
    <citation type="journal article" date="2007" name="Proc. Natl. Acad. Sci. U.S.A.">
        <title>The tiny eukaryote Ostreococcus provides genomic insights into the paradox of plankton speciation.</title>
        <authorList>
            <person name="Palenik B."/>
            <person name="Grimwood J."/>
            <person name="Aerts A."/>
            <person name="Rouze P."/>
            <person name="Salamov A."/>
            <person name="Putnam N."/>
            <person name="Dupont C."/>
            <person name="Jorgensen R."/>
            <person name="Derelle E."/>
            <person name="Rombauts S."/>
            <person name="Zhou K."/>
            <person name="Otillar R."/>
            <person name="Merchant S.S."/>
            <person name="Podell S."/>
            <person name="Gaasterland T."/>
            <person name="Napoli C."/>
            <person name="Gendler K."/>
            <person name="Manuell A."/>
            <person name="Tai V."/>
            <person name="Vallon O."/>
            <person name="Piganeau G."/>
            <person name="Jancek S."/>
            <person name="Heijde M."/>
            <person name="Jabbari K."/>
            <person name="Bowler C."/>
            <person name="Lohr M."/>
            <person name="Robbens S."/>
            <person name="Werner G."/>
            <person name="Dubchak I."/>
            <person name="Pazour G.J."/>
            <person name="Ren Q."/>
            <person name="Paulsen I."/>
            <person name="Delwiche C."/>
            <person name="Schmutz J."/>
            <person name="Rokhsar D."/>
            <person name="Van de Peer Y."/>
            <person name="Moreau H."/>
            <person name="Grigoriev I.V."/>
        </authorList>
    </citation>
    <scope>NUCLEOTIDE SEQUENCE [LARGE SCALE GENOMIC DNA]</scope>
    <source>
        <strain evidence="2 3">CCE9901</strain>
    </source>
</reference>
<protein>
    <submittedName>
        <fullName evidence="2">Uncharacterized protein</fullName>
    </submittedName>
</protein>
<feature type="compositionally biased region" description="Low complexity" evidence="1">
    <location>
        <begin position="162"/>
        <end position="175"/>
    </location>
</feature>
<feature type="region of interest" description="Disordered" evidence="1">
    <location>
        <begin position="578"/>
        <end position="604"/>
    </location>
</feature>
<gene>
    <name evidence="2" type="ORF">OSTLU_92624</name>
</gene>
<dbReference type="OrthoDB" id="10510592at2759"/>
<keyword evidence="3" id="KW-1185">Reference proteome</keyword>
<evidence type="ECO:0000256" key="1">
    <source>
        <dbReference type="SAM" id="MobiDB-lite"/>
    </source>
</evidence>
<proteinExistence type="predicted"/>
<accession>A4RW84</accession>
<dbReference type="EMBL" id="CP000584">
    <property type="protein sequence ID" value="ABO95831.1"/>
    <property type="molecule type" value="Genomic_DNA"/>
</dbReference>
<sequence>MDAATASSIARALEDAVRTANARPNASNARDGASRAALAREAHEKLGFDYPLVSDDEVRALAAAMRDAARADGGLARTPFALTRALARNAREGGGASDARDDGEDGDDARGDAFRNLRAVVYVEVPRAVMRMSDDDAFEALRAYAPEEHEAEAETEAEAPRETLANGANGATANAPIVSEPREDGDDDDDAWEPVESTVSWFSPVKDDARYAKMSKREVVNAKLRGLMSELLPARVGATSTNVGVNSDWERLDVASGLMDLFEAMCASCDVERRALRTIPLRALRERWAIAAGGKLGVEAGLTRALDALKFAQSDAMDEQTEDHRIALELLAYLCLRLGAETMGVQALGEGENSASSARSKLWAHVHRAIPVVTKTLEHSLRVMDARKEDPDWQDTVGLSALLLAFYTTNANAVVVKDVGERLLRTGCLRALVNIFIALHRSPLAETVRRALLLSTLACDGVYEFVSRVSGVRTALAGAEFSFDGTFAMHGAMWKIALRDPDAESHLAKCLDRFASTLDDEASVHALRDGLLLTRASERAAKASGRQLFKHEGHVTTSLKSLNANVVDVITTMARARDEHAHGSACDDDEEKKRDENPNAPIVEKRREAIVEISRKLKILLASDDSTVMRKTD</sequence>
<dbReference type="OMA" id="KLQYDFP"/>
<dbReference type="Gramene" id="ABO95831">
    <property type="protein sequence ID" value="ABO95831"/>
    <property type="gene ID" value="OSTLU_92624"/>
</dbReference>
<dbReference type="HOGENOM" id="CLU_432390_0_0_1"/>
<organism evidence="2 3">
    <name type="scientific">Ostreococcus lucimarinus (strain CCE9901)</name>
    <dbReference type="NCBI Taxonomy" id="436017"/>
    <lineage>
        <taxon>Eukaryota</taxon>
        <taxon>Viridiplantae</taxon>
        <taxon>Chlorophyta</taxon>
        <taxon>Mamiellophyceae</taxon>
        <taxon>Mamiellales</taxon>
        <taxon>Bathycoccaceae</taxon>
        <taxon>Ostreococcus</taxon>
    </lineage>
</organism>
<dbReference type="Proteomes" id="UP000001568">
    <property type="component" value="Chromosome 4"/>
</dbReference>
<evidence type="ECO:0000313" key="3">
    <source>
        <dbReference type="Proteomes" id="UP000001568"/>
    </source>
</evidence>
<feature type="region of interest" description="Disordered" evidence="1">
    <location>
        <begin position="90"/>
        <end position="111"/>
    </location>
</feature>
<name>A4RW84_OSTLU</name>
<dbReference type="RefSeq" id="XP_001417538.1">
    <property type="nucleotide sequence ID" value="XM_001417501.1"/>
</dbReference>
<dbReference type="eggNOG" id="ENOG502T147">
    <property type="taxonomic scope" value="Eukaryota"/>
</dbReference>